<feature type="transmembrane region" description="Helical" evidence="5">
    <location>
        <begin position="226"/>
        <end position="246"/>
    </location>
</feature>
<evidence type="ECO:0000256" key="4">
    <source>
        <dbReference type="ARBA" id="ARBA00023136"/>
    </source>
</evidence>
<dbReference type="PANTHER" id="PTHR23507:SF1">
    <property type="entry name" value="FI18259P1-RELATED"/>
    <property type="match status" value="1"/>
</dbReference>
<evidence type="ECO:0000256" key="5">
    <source>
        <dbReference type="SAM" id="Phobius"/>
    </source>
</evidence>
<feature type="transmembrane region" description="Helical" evidence="5">
    <location>
        <begin position="78"/>
        <end position="99"/>
    </location>
</feature>
<dbReference type="Gene3D" id="1.20.1250.20">
    <property type="entry name" value="MFS general substrate transporter like domains"/>
    <property type="match status" value="1"/>
</dbReference>
<keyword evidence="3 5" id="KW-1133">Transmembrane helix</keyword>
<feature type="transmembrane region" description="Helical" evidence="5">
    <location>
        <begin position="520"/>
        <end position="542"/>
    </location>
</feature>
<feature type="transmembrane region" description="Helical" evidence="5">
    <location>
        <begin position="341"/>
        <end position="366"/>
    </location>
</feature>
<feature type="transmembrane region" description="Helical" evidence="5">
    <location>
        <begin position="111"/>
        <end position="133"/>
    </location>
</feature>
<evidence type="ECO:0000256" key="2">
    <source>
        <dbReference type="ARBA" id="ARBA00022692"/>
    </source>
</evidence>
<evidence type="ECO:0000256" key="3">
    <source>
        <dbReference type="ARBA" id="ARBA00022989"/>
    </source>
</evidence>
<feature type="transmembrane region" description="Helical" evidence="5">
    <location>
        <begin position="304"/>
        <end position="321"/>
    </location>
</feature>
<feature type="transmembrane region" description="Helical" evidence="5">
    <location>
        <begin position="195"/>
        <end position="220"/>
    </location>
</feature>
<keyword evidence="7" id="KW-1185">Reference proteome</keyword>
<organism evidence="6 7">
    <name type="scientific">Clonorchis sinensis</name>
    <name type="common">Chinese liver fluke</name>
    <dbReference type="NCBI Taxonomy" id="79923"/>
    <lineage>
        <taxon>Eukaryota</taxon>
        <taxon>Metazoa</taxon>
        <taxon>Spiralia</taxon>
        <taxon>Lophotrochozoa</taxon>
        <taxon>Platyhelminthes</taxon>
        <taxon>Trematoda</taxon>
        <taxon>Digenea</taxon>
        <taxon>Opisthorchiida</taxon>
        <taxon>Opisthorchiata</taxon>
        <taxon>Opisthorchiidae</taxon>
        <taxon>Clonorchis</taxon>
    </lineage>
</organism>
<dbReference type="GO" id="GO:0022857">
    <property type="term" value="F:transmembrane transporter activity"/>
    <property type="evidence" value="ECO:0007669"/>
    <property type="project" value="TreeGrafter"/>
</dbReference>
<reference evidence="6" key="1">
    <citation type="journal article" date="2011" name="Genome Biol.">
        <title>The draft genome of the carcinogenic human liver fluke Clonorchis sinensis.</title>
        <authorList>
            <person name="Wang X."/>
            <person name="Chen W."/>
            <person name="Huang Y."/>
            <person name="Sun J."/>
            <person name="Men J."/>
            <person name="Liu H."/>
            <person name="Luo F."/>
            <person name="Guo L."/>
            <person name="Lv X."/>
            <person name="Deng C."/>
            <person name="Zhou C."/>
            <person name="Fan Y."/>
            <person name="Li X."/>
            <person name="Huang L."/>
            <person name="Hu Y."/>
            <person name="Liang C."/>
            <person name="Hu X."/>
            <person name="Xu J."/>
            <person name="Yu X."/>
        </authorList>
    </citation>
    <scope>NUCLEOTIDE SEQUENCE [LARGE SCALE GENOMIC DNA]</scope>
    <source>
        <strain evidence="6">Henan</strain>
    </source>
</reference>
<evidence type="ECO:0000313" key="6">
    <source>
        <dbReference type="EMBL" id="GAA50570.1"/>
    </source>
</evidence>
<dbReference type="SUPFAM" id="SSF103473">
    <property type="entry name" value="MFS general substrate transporter"/>
    <property type="match status" value="2"/>
</dbReference>
<dbReference type="PANTHER" id="PTHR23507">
    <property type="entry name" value="ZGC:174356"/>
    <property type="match status" value="1"/>
</dbReference>
<accession>G7YC86</accession>
<reference key="2">
    <citation type="submission" date="2011-10" db="EMBL/GenBank/DDBJ databases">
        <title>The genome and transcriptome sequence of Clonorchis sinensis provide insights into the carcinogenic liver fluke.</title>
        <authorList>
            <person name="Wang X."/>
            <person name="Huang Y."/>
            <person name="Chen W."/>
            <person name="Liu H."/>
            <person name="Guo L."/>
            <person name="Chen Y."/>
            <person name="Luo F."/>
            <person name="Zhou W."/>
            <person name="Sun J."/>
            <person name="Mao Q."/>
            <person name="Liang P."/>
            <person name="Zhou C."/>
            <person name="Tian Y."/>
            <person name="Men J."/>
            <person name="Lv X."/>
            <person name="Huang L."/>
            <person name="Zhou J."/>
            <person name="Hu Y."/>
            <person name="Li R."/>
            <person name="Zhang F."/>
            <person name="Lei H."/>
            <person name="Li X."/>
            <person name="Hu X."/>
            <person name="Liang C."/>
            <person name="Xu J."/>
            <person name="Wu Z."/>
            <person name="Yu X."/>
        </authorList>
    </citation>
    <scope>NUCLEOTIDE SEQUENCE</scope>
    <source>
        <strain>Henan</strain>
    </source>
</reference>
<name>G7YC86_CLOSI</name>
<dbReference type="EMBL" id="DF143058">
    <property type="protein sequence ID" value="GAA50570.1"/>
    <property type="molecule type" value="Genomic_DNA"/>
</dbReference>
<evidence type="ECO:0000313" key="7">
    <source>
        <dbReference type="Proteomes" id="UP000008909"/>
    </source>
</evidence>
<evidence type="ECO:0000256" key="1">
    <source>
        <dbReference type="ARBA" id="ARBA00004141"/>
    </source>
</evidence>
<feature type="transmembrane region" description="Helical" evidence="5">
    <location>
        <begin position="485"/>
        <end position="508"/>
    </location>
</feature>
<keyword evidence="2 5" id="KW-0812">Transmembrane</keyword>
<feature type="transmembrane region" description="Helical" evidence="5">
    <location>
        <begin position="449"/>
        <end position="473"/>
    </location>
</feature>
<comment type="subcellular location">
    <subcellularLocation>
        <location evidence="1">Membrane</location>
        <topology evidence="1">Multi-pass membrane protein</topology>
    </subcellularLocation>
</comment>
<gene>
    <name evidence="6" type="ORF">CLF_104736</name>
</gene>
<protein>
    <submittedName>
        <fullName evidence="6">Adenylate cyclase</fullName>
    </submittedName>
</protein>
<dbReference type="AlphaFoldDB" id="G7YC86"/>
<dbReference type="InterPro" id="IPR036259">
    <property type="entry name" value="MFS_trans_sf"/>
</dbReference>
<dbReference type="Proteomes" id="UP000008909">
    <property type="component" value="Unassembled WGS sequence"/>
</dbReference>
<proteinExistence type="predicted"/>
<feature type="transmembrane region" description="Helical" evidence="5">
    <location>
        <begin position="419"/>
        <end position="443"/>
    </location>
</feature>
<feature type="transmembrane region" description="Helical" evidence="5">
    <location>
        <begin position="139"/>
        <end position="159"/>
    </location>
</feature>
<sequence>MNRRSHKIYVVTILTLLLFTTSLWASGFHFIVSQYIFYRYLDDAGLPYPPVTTLSSRKVANVSAEEDRNKEAEAQAKAARLLSASVWVSLALGIFPSVIVGRLSDQRGRRLALGLTLLGQSLYSCMVALIIFLRLPVSLTILGSCFSGLLGGGAISFIMQVNVCLTDVTSTSIDTKVDLSPDEVAKRTRQERRRLVLLGAFDGTMALGSAAANGFIGSIVERYGFIESQLCMLGVFCFTVIFIWILPETGKPLINPVPNDATLVPSNLPVNDRSNVCPTPSDLCANFKSLLSSITSILSTHNPMSILALLVIFSINLVLLPENNYLFLYLMAKPFSWSPEQVGLCNALIAFLMAVLCVCLAGITAWSMKTEPPVMTTDVGSPDQTEPSLMINSEQEEHIALLCADRAHRHQILHNRLKMIINAVLSLLAVVISRTMLGFAFLLPNPSCTVLVLLALFLNMVRSSLMPTLQSFLSSLHDATKQGQLFSLIGVCNYASQLIGLPSLPAVYGLTTGSFPGAVFLLSACISAVSVVFSCVLLYYILKEMRATRIQPYPDVAIQQDSSSSASATI</sequence>
<dbReference type="GO" id="GO:0016020">
    <property type="term" value="C:membrane"/>
    <property type="evidence" value="ECO:0007669"/>
    <property type="project" value="UniProtKB-SubCell"/>
</dbReference>
<keyword evidence="4 5" id="KW-0472">Membrane</keyword>